<evidence type="ECO:0000256" key="7">
    <source>
        <dbReference type="ARBA" id="ARBA00023204"/>
    </source>
</evidence>
<feature type="binding site" evidence="10">
    <location>
        <position position="149"/>
    </location>
    <ligand>
        <name>substrate</name>
    </ligand>
</feature>
<gene>
    <name evidence="12" type="ORF">DdX_01588</name>
</gene>
<evidence type="ECO:0000256" key="1">
    <source>
        <dbReference type="ARBA" id="ARBA00004123"/>
    </source>
</evidence>
<dbReference type="Proteomes" id="UP001201812">
    <property type="component" value="Unassembled WGS sequence"/>
</dbReference>
<keyword evidence="3" id="KW-0540">Nuclease</keyword>
<evidence type="ECO:0000256" key="9">
    <source>
        <dbReference type="PIRSR" id="PIRSR610347-1"/>
    </source>
</evidence>
<name>A0AAD4RDY6_9BILA</name>
<dbReference type="Pfam" id="PF06087">
    <property type="entry name" value="Tyr-DNA_phospho"/>
    <property type="match status" value="1"/>
</dbReference>
<comment type="caution">
    <text evidence="12">The sequence shown here is derived from an EMBL/GenBank/DDBJ whole genome shotgun (WGS) entry which is preliminary data.</text>
</comment>
<evidence type="ECO:0000256" key="5">
    <source>
        <dbReference type="ARBA" id="ARBA00022801"/>
    </source>
</evidence>
<comment type="subcellular location">
    <subcellularLocation>
        <location evidence="1">Nucleus</location>
    </subcellularLocation>
</comment>
<dbReference type="AlphaFoldDB" id="A0AAD4RDY6"/>
<feature type="active site" description="Nucleophile" evidence="9">
    <location>
        <position position="147"/>
    </location>
</feature>
<feature type="site" description="Interaction with DNA" evidence="11">
    <location>
        <position position="400"/>
    </location>
</feature>
<keyword evidence="13" id="KW-1185">Reference proteome</keyword>
<dbReference type="Gene3D" id="3.30.870.10">
    <property type="entry name" value="Endonuclease Chain A"/>
    <property type="match status" value="2"/>
</dbReference>
<protein>
    <submittedName>
        <fullName evidence="12">Tyrosyl-DNA phosphodiesterase domain-containing protein</fullName>
    </submittedName>
</protein>
<dbReference type="GO" id="GO:0003690">
    <property type="term" value="F:double-stranded DNA binding"/>
    <property type="evidence" value="ECO:0007669"/>
    <property type="project" value="TreeGrafter"/>
</dbReference>
<sequence>MKRSAVEEKVDEVRSSVKVQKVITIEDKEEVKSEASTSGAIDVPALKRILKDGIYFVKIKGVDEDDCDWAITLFQLIDSINPIASIHFNYCIDPHFVLKQYPRRCRSSPITLIVGRGHKATLAEECKKYENVTVGAAAIPFQYCTHHSKLSLFESENAIHVMISTANLLDEDYGLKTQAFYYCRAPFIASNEEHTFKQSKFGEELIEYLEEAYSKDSPSHQLVNYWSTRMKQADFRHIRDRIIASVPGRYSGSNLSRFGHMKLRRTLAQKFSAAELDKQKLRIGQFSSIGSLGAQPQAWLCDEFLTSLTGKNSMICGTSLKLIYPSVENVRCSLEGWEAGGSLPYSSATNSKQPYLRFFLHQWKSDKLKRTRAMPHVKSYTALDADNKPQWLLVTSANLSHSAWGKLEKDRTQLFCRAYELGVLLSLKDHPEYAESGLRLPFDIPLEKYSTDDKPFLVDVPYNEPDSIGRTRVR</sequence>
<evidence type="ECO:0000313" key="13">
    <source>
        <dbReference type="Proteomes" id="UP001201812"/>
    </source>
</evidence>
<dbReference type="InterPro" id="IPR010347">
    <property type="entry name" value="Tdp1"/>
</dbReference>
<evidence type="ECO:0000256" key="11">
    <source>
        <dbReference type="PIRSR" id="PIRSR610347-3"/>
    </source>
</evidence>
<evidence type="ECO:0000256" key="10">
    <source>
        <dbReference type="PIRSR" id="PIRSR610347-2"/>
    </source>
</evidence>
<proteinExistence type="inferred from homology"/>
<evidence type="ECO:0000256" key="8">
    <source>
        <dbReference type="ARBA" id="ARBA00023242"/>
    </source>
</evidence>
<dbReference type="GO" id="GO:0005634">
    <property type="term" value="C:nucleus"/>
    <property type="evidence" value="ECO:0007669"/>
    <property type="project" value="UniProtKB-SubCell"/>
</dbReference>
<keyword evidence="7" id="KW-0234">DNA repair</keyword>
<accession>A0AAD4RDY6</accession>
<dbReference type="SUPFAM" id="SSF56024">
    <property type="entry name" value="Phospholipase D/nuclease"/>
    <property type="match status" value="2"/>
</dbReference>
<keyword evidence="4" id="KW-0227">DNA damage</keyword>
<feature type="active site" description="Proton donor/acceptor" evidence="9">
    <location>
        <position position="376"/>
    </location>
</feature>
<dbReference type="EMBL" id="JAKKPZ010000001">
    <property type="protein sequence ID" value="KAI1729351.1"/>
    <property type="molecule type" value="Genomic_DNA"/>
</dbReference>
<dbReference type="GO" id="GO:0017005">
    <property type="term" value="F:3'-tyrosyl-DNA phosphodiesterase activity"/>
    <property type="evidence" value="ECO:0007669"/>
    <property type="project" value="TreeGrafter"/>
</dbReference>
<evidence type="ECO:0000256" key="6">
    <source>
        <dbReference type="ARBA" id="ARBA00022839"/>
    </source>
</evidence>
<organism evidence="12 13">
    <name type="scientific">Ditylenchus destructor</name>
    <dbReference type="NCBI Taxonomy" id="166010"/>
    <lineage>
        <taxon>Eukaryota</taxon>
        <taxon>Metazoa</taxon>
        <taxon>Ecdysozoa</taxon>
        <taxon>Nematoda</taxon>
        <taxon>Chromadorea</taxon>
        <taxon>Rhabditida</taxon>
        <taxon>Tylenchina</taxon>
        <taxon>Tylenchomorpha</taxon>
        <taxon>Sphaerularioidea</taxon>
        <taxon>Anguinidae</taxon>
        <taxon>Anguininae</taxon>
        <taxon>Ditylenchus</taxon>
    </lineage>
</organism>
<dbReference type="PANTHER" id="PTHR12415:SF0">
    <property type="entry name" value="TYROSYL-DNA PHOSPHODIESTERASE 1"/>
    <property type="match status" value="1"/>
</dbReference>
<feature type="binding site" evidence="10">
    <location>
        <position position="378"/>
    </location>
    <ligand>
        <name>substrate</name>
    </ligand>
</feature>
<evidence type="ECO:0000256" key="3">
    <source>
        <dbReference type="ARBA" id="ARBA00022722"/>
    </source>
</evidence>
<keyword evidence="6" id="KW-0269">Exonuclease</keyword>
<keyword evidence="8" id="KW-0539">Nucleus</keyword>
<keyword evidence="5" id="KW-0378">Hydrolase</keyword>
<evidence type="ECO:0000256" key="4">
    <source>
        <dbReference type="ARBA" id="ARBA00022763"/>
    </source>
</evidence>
<evidence type="ECO:0000256" key="2">
    <source>
        <dbReference type="ARBA" id="ARBA00010205"/>
    </source>
</evidence>
<dbReference type="GO" id="GO:0006281">
    <property type="term" value="P:DNA repair"/>
    <property type="evidence" value="ECO:0007669"/>
    <property type="project" value="UniProtKB-KW"/>
</dbReference>
<dbReference type="GO" id="GO:0004527">
    <property type="term" value="F:exonuclease activity"/>
    <property type="evidence" value="ECO:0007669"/>
    <property type="project" value="UniProtKB-KW"/>
</dbReference>
<comment type="similarity">
    <text evidence="2">Belongs to the tyrosyl-DNA phosphodiesterase family.</text>
</comment>
<dbReference type="PANTHER" id="PTHR12415">
    <property type="entry name" value="TYROSYL-DNA PHOSPHODIESTERASE 1"/>
    <property type="match status" value="1"/>
</dbReference>
<dbReference type="GO" id="GO:0003697">
    <property type="term" value="F:single-stranded DNA binding"/>
    <property type="evidence" value="ECO:0007669"/>
    <property type="project" value="TreeGrafter"/>
</dbReference>
<evidence type="ECO:0000313" key="12">
    <source>
        <dbReference type="EMBL" id="KAI1729351.1"/>
    </source>
</evidence>
<reference evidence="12" key="1">
    <citation type="submission" date="2022-01" db="EMBL/GenBank/DDBJ databases">
        <title>Genome Sequence Resource for Two Populations of Ditylenchus destructor, the Migratory Endoparasitic Phytonematode.</title>
        <authorList>
            <person name="Zhang H."/>
            <person name="Lin R."/>
            <person name="Xie B."/>
        </authorList>
    </citation>
    <scope>NUCLEOTIDE SEQUENCE</scope>
    <source>
        <strain evidence="12">BazhouSP</strain>
    </source>
</reference>